<evidence type="ECO:0000313" key="3">
    <source>
        <dbReference type="Proteomes" id="UP000285232"/>
    </source>
</evidence>
<dbReference type="RefSeq" id="WP_120048183.1">
    <property type="nucleotide sequence ID" value="NZ_RAHX01000001.1"/>
</dbReference>
<dbReference type="EMBL" id="RAHX01000001">
    <property type="protein sequence ID" value="RJY09177.1"/>
    <property type="molecule type" value="Genomic_DNA"/>
</dbReference>
<comment type="caution">
    <text evidence="2">The sequence shown here is derived from an EMBL/GenBank/DDBJ whole genome shotgun (WGS) entry which is preliminary data.</text>
</comment>
<keyword evidence="1" id="KW-0732">Signal</keyword>
<gene>
    <name evidence="2" type="ORF">D6201_07220</name>
</gene>
<evidence type="ECO:0000256" key="1">
    <source>
        <dbReference type="SAM" id="SignalP"/>
    </source>
</evidence>
<proteinExistence type="predicted"/>
<name>A0A419RTR1_9SPHN</name>
<keyword evidence="3" id="KW-1185">Reference proteome</keyword>
<accession>A0A419RTR1</accession>
<organism evidence="2 3">
    <name type="scientific">Aurantiacibacter aquimixticola</name>
    <dbReference type="NCBI Taxonomy" id="1958945"/>
    <lineage>
        <taxon>Bacteria</taxon>
        <taxon>Pseudomonadati</taxon>
        <taxon>Pseudomonadota</taxon>
        <taxon>Alphaproteobacteria</taxon>
        <taxon>Sphingomonadales</taxon>
        <taxon>Erythrobacteraceae</taxon>
        <taxon>Aurantiacibacter</taxon>
    </lineage>
</organism>
<dbReference type="Proteomes" id="UP000285232">
    <property type="component" value="Unassembled WGS sequence"/>
</dbReference>
<feature type="chain" id="PRO_5019345317" evidence="1">
    <location>
        <begin position="20"/>
        <end position="140"/>
    </location>
</feature>
<sequence length="140" mass="15246">MLRFLLATPLCVLAAPVAAQEVHYEPGQVWTYETAPGDNGSLIKIQEIEALEGKEPIEVFHISMIGIRLADGTVLPGIMHMPVSRRTLDHSVIELSDSDVPFPDHREGLAMWRDANGGVFTISLAAIADVVREQVAASMN</sequence>
<feature type="signal peptide" evidence="1">
    <location>
        <begin position="1"/>
        <end position="19"/>
    </location>
</feature>
<dbReference type="OrthoDB" id="66828at2"/>
<protein>
    <submittedName>
        <fullName evidence="2">Uncharacterized protein</fullName>
    </submittedName>
</protein>
<reference evidence="2 3" key="1">
    <citation type="journal article" date="2017" name="Int. J. Syst. Evol. Microbiol.">
        <title>Erythrobacter aquimixticola sp. nov., isolated from the junction between the ocean and a freshwater spring.</title>
        <authorList>
            <person name="Park S."/>
            <person name="Jung Y.T."/>
            <person name="Choi S.J."/>
            <person name="Yoon J.H."/>
        </authorList>
    </citation>
    <scope>NUCLEOTIDE SEQUENCE [LARGE SCALE GENOMIC DNA]</scope>
    <source>
        <strain evidence="2 3">JSSK-14</strain>
    </source>
</reference>
<evidence type="ECO:0000313" key="2">
    <source>
        <dbReference type="EMBL" id="RJY09177.1"/>
    </source>
</evidence>
<dbReference type="AlphaFoldDB" id="A0A419RTR1"/>